<keyword evidence="3" id="KW-1185">Reference proteome</keyword>
<protein>
    <submittedName>
        <fullName evidence="2">Uncharacterized protein</fullName>
    </submittedName>
</protein>
<name>A0AAV4CT75_9GAST</name>
<dbReference type="GO" id="GO:0003700">
    <property type="term" value="F:DNA-binding transcription factor activity"/>
    <property type="evidence" value="ECO:0007669"/>
    <property type="project" value="InterPro"/>
</dbReference>
<dbReference type="InterPro" id="IPR029309">
    <property type="entry name" value="CaRF"/>
</dbReference>
<evidence type="ECO:0000313" key="2">
    <source>
        <dbReference type="EMBL" id="GFO35069.1"/>
    </source>
</evidence>
<feature type="region of interest" description="Disordered" evidence="1">
    <location>
        <begin position="1"/>
        <end position="23"/>
    </location>
</feature>
<evidence type="ECO:0000313" key="3">
    <source>
        <dbReference type="Proteomes" id="UP000735302"/>
    </source>
</evidence>
<dbReference type="PANTHER" id="PTHR47456">
    <property type="entry name" value="PHD-TYPE DOMAIN-CONTAINING PROTEIN"/>
    <property type="match status" value="1"/>
</dbReference>
<dbReference type="Proteomes" id="UP000735302">
    <property type="component" value="Unassembled WGS sequence"/>
</dbReference>
<dbReference type="PANTHER" id="PTHR47456:SF1">
    <property type="entry name" value="PHD-TYPE DOMAIN-CONTAINING PROTEIN"/>
    <property type="match status" value="1"/>
</dbReference>
<gene>
    <name evidence="2" type="ORF">PoB_006157400</name>
</gene>
<comment type="caution">
    <text evidence="2">The sequence shown here is derived from an EMBL/GenBank/DDBJ whole genome shotgun (WGS) entry which is preliminary data.</text>
</comment>
<dbReference type="AlphaFoldDB" id="A0AAV4CT75"/>
<dbReference type="EMBL" id="BLXT01006951">
    <property type="protein sequence ID" value="GFO35069.1"/>
    <property type="molecule type" value="Genomic_DNA"/>
</dbReference>
<dbReference type="Pfam" id="PF15299">
    <property type="entry name" value="ALS2CR8"/>
    <property type="match status" value="2"/>
</dbReference>
<evidence type="ECO:0000256" key="1">
    <source>
        <dbReference type="SAM" id="MobiDB-lite"/>
    </source>
</evidence>
<sequence length="686" mass="77889">MDQDDADKEGALPCSSKNKTHLDERELRKKAMKLDLAPILGKAFRYVTVNKNGECKEVDEQYVHERRESFLRGLSNGTMSKTMPMKKLRKARPSSSASNITSPEINIEENYTRPEWLPEAFTIIRATQTYISGWVNSEEELSQVLAHHSDAFSCKFISWYRGRGLNNTFDPKRIAWKREDIEPDCPFAIDSYLVRHCPYGLKLKRVEEVRESYGDSEKDEESKQSIVCHARLKIRRVTLYNDFKLSPDEKTKKIMWEKMITLKKLLNEDQSVNKSIRIYLQLPLPPAHKNHSVVDLRGGVKTESNCAGESDKEDEAINRVLMEEQGEVSFNASIPKLEIRDIDEVGKSMGDTFEIVSLPMEDGLSNSDPWNVEQSFIVNAVTNELISNGHQIKDDGMKGIKDIGEFQLAVRPLHKRTHILSSCKVDCPARIKVKRVSLYESFRLEQGDTRRKKDDKMIMVKDLISNGAGDLQATPAIFMQLPLAAAHRNHQVTLPLSENQLTPGVESRSVNFDGNYQKLHLSWLPQSFTVTSCGPEYLTGWVHTEEDYLQVMDSHRLAFNCSFLAWSNDKERTLKAEADRRVLWKKDFIDPGCPLTVHHSLILACAYSDQSKGKNHPSLEDSASQATDLACLVPDSARENIIQAPSALGQEATSLEIQYCDAAHQYPQLQSLIKPNETYIILVENS</sequence>
<organism evidence="2 3">
    <name type="scientific">Plakobranchus ocellatus</name>
    <dbReference type="NCBI Taxonomy" id="259542"/>
    <lineage>
        <taxon>Eukaryota</taxon>
        <taxon>Metazoa</taxon>
        <taxon>Spiralia</taxon>
        <taxon>Lophotrochozoa</taxon>
        <taxon>Mollusca</taxon>
        <taxon>Gastropoda</taxon>
        <taxon>Heterobranchia</taxon>
        <taxon>Euthyneura</taxon>
        <taxon>Panpulmonata</taxon>
        <taxon>Sacoglossa</taxon>
        <taxon>Placobranchoidea</taxon>
        <taxon>Plakobranchidae</taxon>
        <taxon>Plakobranchus</taxon>
    </lineage>
</organism>
<proteinExistence type="predicted"/>
<accession>A0AAV4CT75</accession>
<reference evidence="2 3" key="1">
    <citation type="journal article" date="2021" name="Elife">
        <title>Chloroplast acquisition without the gene transfer in kleptoplastic sea slugs, Plakobranchus ocellatus.</title>
        <authorList>
            <person name="Maeda T."/>
            <person name="Takahashi S."/>
            <person name="Yoshida T."/>
            <person name="Shimamura S."/>
            <person name="Takaki Y."/>
            <person name="Nagai Y."/>
            <person name="Toyoda A."/>
            <person name="Suzuki Y."/>
            <person name="Arimoto A."/>
            <person name="Ishii H."/>
            <person name="Satoh N."/>
            <person name="Nishiyama T."/>
            <person name="Hasebe M."/>
            <person name="Maruyama T."/>
            <person name="Minagawa J."/>
            <person name="Obokata J."/>
            <person name="Shigenobu S."/>
        </authorList>
    </citation>
    <scope>NUCLEOTIDE SEQUENCE [LARGE SCALE GENOMIC DNA]</scope>
</reference>